<dbReference type="EMBL" id="CP101751">
    <property type="protein sequence ID" value="UUC44523.1"/>
    <property type="molecule type" value="Genomic_DNA"/>
</dbReference>
<dbReference type="PANTHER" id="PTHR10434">
    <property type="entry name" value="1-ACYL-SN-GLYCEROL-3-PHOSPHATE ACYLTRANSFERASE"/>
    <property type="match status" value="1"/>
</dbReference>
<keyword evidence="3 5" id="KW-0012">Acyltransferase</keyword>
<dbReference type="PANTHER" id="PTHR10434:SF9">
    <property type="entry name" value="PHOSPHOLIPID_GLYCEROL ACYLTRANSFERASE DOMAIN-CONTAINING PROTEIN"/>
    <property type="match status" value="1"/>
</dbReference>
<evidence type="ECO:0000256" key="1">
    <source>
        <dbReference type="ARBA" id="ARBA00005189"/>
    </source>
</evidence>
<evidence type="ECO:0000313" key="6">
    <source>
        <dbReference type="Proteomes" id="UP001059844"/>
    </source>
</evidence>
<gene>
    <name evidence="5" type="ORF">NOX80_12885</name>
</gene>
<dbReference type="RefSeq" id="WP_256550201.1">
    <property type="nucleotide sequence ID" value="NZ_CP101751.1"/>
</dbReference>
<keyword evidence="6" id="KW-1185">Reference proteome</keyword>
<organism evidence="5 6">
    <name type="scientific">Flavobacterium cerinum</name>
    <dbReference type="NCBI Taxonomy" id="2502784"/>
    <lineage>
        <taxon>Bacteria</taxon>
        <taxon>Pseudomonadati</taxon>
        <taxon>Bacteroidota</taxon>
        <taxon>Flavobacteriia</taxon>
        <taxon>Flavobacteriales</taxon>
        <taxon>Flavobacteriaceae</taxon>
        <taxon>Flavobacterium</taxon>
    </lineage>
</organism>
<evidence type="ECO:0000256" key="2">
    <source>
        <dbReference type="ARBA" id="ARBA00022679"/>
    </source>
</evidence>
<evidence type="ECO:0000313" key="5">
    <source>
        <dbReference type="EMBL" id="UUC44523.1"/>
    </source>
</evidence>
<dbReference type="Pfam" id="PF01553">
    <property type="entry name" value="Acyltransferase"/>
    <property type="match status" value="1"/>
</dbReference>
<dbReference type="SMART" id="SM00563">
    <property type="entry name" value="PlsC"/>
    <property type="match status" value="1"/>
</dbReference>
<proteinExistence type="predicted"/>
<name>A0ABY5IRW7_9FLAO</name>
<keyword evidence="2" id="KW-0808">Transferase</keyword>
<comment type="pathway">
    <text evidence="1">Lipid metabolism.</text>
</comment>
<feature type="domain" description="Phospholipid/glycerol acyltransferase" evidence="4">
    <location>
        <begin position="30"/>
        <end position="142"/>
    </location>
</feature>
<protein>
    <submittedName>
        <fullName evidence="5">1-acyl-sn-glycerol-3-phosphate acyltransferase</fullName>
    </submittedName>
</protein>
<dbReference type="SUPFAM" id="SSF69593">
    <property type="entry name" value="Glycerol-3-phosphate (1)-acyltransferase"/>
    <property type="match status" value="1"/>
</dbReference>
<dbReference type="Proteomes" id="UP001059844">
    <property type="component" value="Chromosome"/>
</dbReference>
<dbReference type="GO" id="GO:0016746">
    <property type="term" value="F:acyltransferase activity"/>
    <property type="evidence" value="ECO:0007669"/>
    <property type="project" value="UniProtKB-KW"/>
</dbReference>
<reference evidence="5" key="1">
    <citation type="submission" date="2022-07" db="EMBL/GenBank/DDBJ databases">
        <title>Isolation, identification, and degradation of a PFOSA degrading strain from sewage treatment plant.</title>
        <authorList>
            <person name="Zhang L."/>
            <person name="Huo Y."/>
        </authorList>
    </citation>
    <scope>NUCLEOTIDE SEQUENCE</scope>
    <source>
        <strain evidence="5">C1</strain>
    </source>
</reference>
<evidence type="ECO:0000256" key="3">
    <source>
        <dbReference type="ARBA" id="ARBA00023315"/>
    </source>
</evidence>
<sequence>MKQILYRWIFFKQMGWSIEGTIAPEIKKCVMIVVPHTSWHDFYLGVFTRGILNQEMNFVAKKELFRFPLGVYFRWMGGAPLNRQKNENKVDAIAKVFADKAVFRLAIAPEGTRKKVTEWKTGFYYIALKAGVPIIPVAFDYGKKQVKIGAPFYPTGNKEADFEKLEQHYIGVIGKIPEYSFTPEKK</sequence>
<evidence type="ECO:0000259" key="4">
    <source>
        <dbReference type="SMART" id="SM00563"/>
    </source>
</evidence>
<accession>A0ABY5IRW7</accession>
<dbReference type="InterPro" id="IPR002123">
    <property type="entry name" value="Plipid/glycerol_acylTrfase"/>
</dbReference>